<accession>A0A9D4QF63</accession>
<dbReference type="Proteomes" id="UP000821837">
    <property type="component" value="Chromosome 10"/>
</dbReference>
<reference evidence="1" key="1">
    <citation type="journal article" date="2020" name="Cell">
        <title>Large-Scale Comparative Analyses of Tick Genomes Elucidate Their Genetic Diversity and Vector Capacities.</title>
        <authorList>
            <consortium name="Tick Genome and Microbiome Consortium (TIGMIC)"/>
            <person name="Jia N."/>
            <person name="Wang J."/>
            <person name="Shi W."/>
            <person name="Du L."/>
            <person name="Sun Y."/>
            <person name="Zhan W."/>
            <person name="Jiang J.F."/>
            <person name="Wang Q."/>
            <person name="Zhang B."/>
            <person name="Ji P."/>
            <person name="Bell-Sakyi L."/>
            <person name="Cui X.M."/>
            <person name="Yuan T.T."/>
            <person name="Jiang B.G."/>
            <person name="Yang W.F."/>
            <person name="Lam T.T."/>
            <person name="Chang Q.C."/>
            <person name="Ding S.J."/>
            <person name="Wang X.J."/>
            <person name="Zhu J.G."/>
            <person name="Ruan X.D."/>
            <person name="Zhao L."/>
            <person name="Wei J.T."/>
            <person name="Ye R.Z."/>
            <person name="Que T.C."/>
            <person name="Du C.H."/>
            <person name="Zhou Y.H."/>
            <person name="Cheng J.X."/>
            <person name="Dai P.F."/>
            <person name="Guo W.B."/>
            <person name="Han X.H."/>
            <person name="Huang E.J."/>
            <person name="Li L.F."/>
            <person name="Wei W."/>
            <person name="Gao Y.C."/>
            <person name="Liu J.Z."/>
            <person name="Shao H.Z."/>
            <person name="Wang X."/>
            <person name="Wang C.C."/>
            <person name="Yang T.C."/>
            <person name="Huo Q.B."/>
            <person name="Li W."/>
            <person name="Chen H.Y."/>
            <person name="Chen S.E."/>
            <person name="Zhou L.G."/>
            <person name="Ni X.B."/>
            <person name="Tian J.H."/>
            <person name="Sheng Y."/>
            <person name="Liu T."/>
            <person name="Pan Y.S."/>
            <person name="Xia L.Y."/>
            <person name="Li J."/>
            <person name="Zhao F."/>
            <person name="Cao W.C."/>
        </authorList>
    </citation>
    <scope>NUCLEOTIDE SEQUENCE</scope>
    <source>
        <strain evidence="1">Rsan-2018</strain>
    </source>
</reference>
<sequence length="231" mass="25956">MRRQPAIGAREVAYQPNGSTISEQLGAARLAGSRRVNIDKCGQPSELASSSELLLAPCRREQLELQHRQAIRHFLGLPRQSPVAASLAEAGSWPLSLTMLRQSLNHVDRLHRAPGGSALLQRLRNRPASRMGRICALYEEMVPQPPIRVQPLPPLQQPLDVHLELDKLSKRRTPACELQQAAMEKIHEKSNQDLQSLLDICQTEVASLGLRFNTRNQRLSVWQEGTRIQLR</sequence>
<organism evidence="1 2">
    <name type="scientific">Rhipicephalus sanguineus</name>
    <name type="common">Brown dog tick</name>
    <name type="synonym">Ixodes sanguineus</name>
    <dbReference type="NCBI Taxonomy" id="34632"/>
    <lineage>
        <taxon>Eukaryota</taxon>
        <taxon>Metazoa</taxon>
        <taxon>Ecdysozoa</taxon>
        <taxon>Arthropoda</taxon>
        <taxon>Chelicerata</taxon>
        <taxon>Arachnida</taxon>
        <taxon>Acari</taxon>
        <taxon>Parasitiformes</taxon>
        <taxon>Ixodida</taxon>
        <taxon>Ixodoidea</taxon>
        <taxon>Ixodidae</taxon>
        <taxon>Rhipicephalinae</taxon>
        <taxon>Rhipicephalus</taxon>
        <taxon>Rhipicephalus</taxon>
    </lineage>
</organism>
<dbReference type="EMBL" id="JABSTV010001246">
    <property type="protein sequence ID" value="KAH7976695.1"/>
    <property type="molecule type" value="Genomic_DNA"/>
</dbReference>
<evidence type="ECO:0000313" key="1">
    <source>
        <dbReference type="EMBL" id="KAH7976695.1"/>
    </source>
</evidence>
<dbReference type="AlphaFoldDB" id="A0A9D4QF63"/>
<gene>
    <name evidence="1" type="ORF">HPB52_018309</name>
</gene>
<keyword evidence="2" id="KW-1185">Reference proteome</keyword>
<proteinExistence type="predicted"/>
<dbReference type="VEuPathDB" id="VectorBase:RSAN_048478"/>
<reference evidence="1" key="2">
    <citation type="submission" date="2021-09" db="EMBL/GenBank/DDBJ databases">
        <authorList>
            <person name="Jia N."/>
            <person name="Wang J."/>
            <person name="Shi W."/>
            <person name="Du L."/>
            <person name="Sun Y."/>
            <person name="Zhan W."/>
            <person name="Jiang J."/>
            <person name="Wang Q."/>
            <person name="Zhang B."/>
            <person name="Ji P."/>
            <person name="Sakyi L.B."/>
            <person name="Cui X."/>
            <person name="Yuan T."/>
            <person name="Jiang B."/>
            <person name="Yang W."/>
            <person name="Lam T.T.-Y."/>
            <person name="Chang Q."/>
            <person name="Ding S."/>
            <person name="Wang X."/>
            <person name="Zhu J."/>
            <person name="Ruan X."/>
            <person name="Zhao L."/>
            <person name="Wei J."/>
            <person name="Que T."/>
            <person name="Du C."/>
            <person name="Cheng J."/>
            <person name="Dai P."/>
            <person name="Han X."/>
            <person name="Huang E."/>
            <person name="Gao Y."/>
            <person name="Liu J."/>
            <person name="Shao H."/>
            <person name="Ye R."/>
            <person name="Li L."/>
            <person name="Wei W."/>
            <person name="Wang X."/>
            <person name="Wang C."/>
            <person name="Huo Q."/>
            <person name="Li W."/>
            <person name="Guo W."/>
            <person name="Chen H."/>
            <person name="Chen S."/>
            <person name="Zhou L."/>
            <person name="Zhou L."/>
            <person name="Ni X."/>
            <person name="Tian J."/>
            <person name="Zhou Y."/>
            <person name="Sheng Y."/>
            <person name="Liu T."/>
            <person name="Pan Y."/>
            <person name="Xia L."/>
            <person name="Li J."/>
            <person name="Zhao F."/>
            <person name="Cao W."/>
        </authorList>
    </citation>
    <scope>NUCLEOTIDE SEQUENCE</scope>
    <source>
        <strain evidence="1">Rsan-2018</strain>
        <tissue evidence="1">Larvae</tissue>
    </source>
</reference>
<name>A0A9D4QF63_RHISA</name>
<comment type="caution">
    <text evidence="1">The sequence shown here is derived from an EMBL/GenBank/DDBJ whole genome shotgun (WGS) entry which is preliminary data.</text>
</comment>
<protein>
    <submittedName>
        <fullName evidence="1">Uncharacterized protein</fullName>
    </submittedName>
</protein>
<evidence type="ECO:0000313" key="2">
    <source>
        <dbReference type="Proteomes" id="UP000821837"/>
    </source>
</evidence>